<comment type="caution">
    <text evidence="2">The sequence shown here is derived from an EMBL/GenBank/DDBJ whole genome shotgun (WGS) entry which is preliminary data.</text>
</comment>
<protein>
    <submittedName>
        <fullName evidence="2">Uncharacterized protein</fullName>
    </submittedName>
</protein>
<dbReference type="Proteomes" id="UP000295493">
    <property type="component" value="Unassembled WGS sequence"/>
</dbReference>
<keyword evidence="3" id="KW-1185">Reference proteome</keyword>
<organism evidence="2 3">
    <name type="scientific">Stakelama pacifica</name>
    <dbReference type="NCBI Taxonomy" id="517720"/>
    <lineage>
        <taxon>Bacteria</taxon>
        <taxon>Pseudomonadati</taxon>
        <taxon>Pseudomonadota</taxon>
        <taxon>Alphaproteobacteria</taxon>
        <taxon>Sphingomonadales</taxon>
        <taxon>Sphingomonadaceae</taxon>
        <taxon>Stakelama</taxon>
    </lineage>
</organism>
<keyword evidence="1" id="KW-0732">Signal</keyword>
<accession>A0A4R6FY20</accession>
<feature type="chain" id="PRO_5020719659" evidence="1">
    <location>
        <begin position="27"/>
        <end position="806"/>
    </location>
</feature>
<evidence type="ECO:0000313" key="3">
    <source>
        <dbReference type="Proteomes" id="UP000295493"/>
    </source>
</evidence>
<name>A0A4R6FY20_9SPHN</name>
<dbReference type="AlphaFoldDB" id="A0A4R6FY20"/>
<reference evidence="2 3" key="1">
    <citation type="submission" date="2019-03" db="EMBL/GenBank/DDBJ databases">
        <title>Genomic Encyclopedia of Type Strains, Phase IV (KMG-IV): sequencing the most valuable type-strain genomes for metagenomic binning, comparative biology and taxonomic classification.</title>
        <authorList>
            <person name="Goeker M."/>
        </authorList>
    </citation>
    <scope>NUCLEOTIDE SEQUENCE [LARGE SCALE GENOMIC DNA]</scope>
    <source>
        <strain evidence="2 3">DSM 25059</strain>
    </source>
</reference>
<dbReference type="EMBL" id="SNWD01000001">
    <property type="protein sequence ID" value="TDN86899.1"/>
    <property type="molecule type" value="Genomic_DNA"/>
</dbReference>
<sequence>MTAIARILGGVLAISSVLASSPAASAKSAPFDLLGPSLHVAVTHDGMTLPVQWVPNLSEGDRITIRLDRDADQDTRYRLIAGFLRGVTERPPKEWFHDAKSWKDDKGELSLIVPKGARQMVVFVMPEDGGDVNAVIDIVRKQPGTFVRATQELNQASLDRARLDAFLRELRAVEKRNPAGIASASKALTRSLSIRLDTTCLQQPVDLQAACLADNREAMLLSDSHTSQLASTLVGAPTDLALQLSATRQGGYGQYSAYIGVVRDVLRLFGAFQSSQLQYIPALMPMGDSDGKMLLNAPLSFGKPTSVMVAAMPAIEAPTPPPLRLVEPEKALCAAPDLIVPVEGAPLVYATHYAHNLALRMKAEDGSPVDIPIAADARAGGFKVQSALPLDRFAPMVTGQLVGEWGFAPFTGPNVALANPAGRNWTAGENEALVIGRDNEVTLRGGAAHCVTSVGMRTASGGIQPVKWTTHGADSLSLTLPLENGAAGDVVLMIGNKAGEAVQRVTLPALEEAARIDSISLHAGDDHAFLTGTRLDQVRKVTVAGMRFEPGQLTRVGKGDRMILNRVGDAPEDAPAAGQRVTAEVSLTAERRMQVAAIIAPPRPRVSLINLSATNAQAEQGAALALSPPEMVPQNARLTFAFRAQGGDALTGDESVEIATMDGSATTRIEAGKGYDLQDAHTAILSFNPLDSLGAVARGPLHFRLIGKDGASDWVPLATLVRVPEVSSVTCTEKQGCVLSGKRLFLIAQIAGNAAFENAVSVPDGFTADRIELPGPPPEAIFLKLRDDPNAVARIASGKGGPAPAK</sequence>
<proteinExistence type="predicted"/>
<gene>
    <name evidence="2" type="ORF">EV664_101477</name>
</gene>
<evidence type="ECO:0000313" key="2">
    <source>
        <dbReference type="EMBL" id="TDN86899.1"/>
    </source>
</evidence>
<feature type="signal peptide" evidence="1">
    <location>
        <begin position="1"/>
        <end position="26"/>
    </location>
</feature>
<evidence type="ECO:0000256" key="1">
    <source>
        <dbReference type="SAM" id="SignalP"/>
    </source>
</evidence>